<evidence type="ECO:0000256" key="5">
    <source>
        <dbReference type="ARBA" id="ARBA00022723"/>
    </source>
</evidence>
<dbReference type="RefSeq" id="WP_069440893.1">
    <property type="nucleotide sequence ID" value="NZ_LPWF01000009.1"/>
</dbReference>
<dbReference type="OrthoDB" id="9810782at2"/>
<keyword evidence="7 13" id="KW-1133">Transmembrane helix</keyword>
<dbReference type="InterPro" id="IPR006655">
    <property type="entry name" value="Mopterin_OxRdtase_prok_CS"/>
</dbReference>
<comment type="subcellular location">
    <subcellularLocation>
        <location evidence="13">Cell membrane</location>
        <topology evidence="13">Single-pass membrane protein</topology>
    </subcellularLocation>
    <subcellularLocation>
        <location evidence="1">Membrane</location>
        <topology evidence="1">Single-pass membrane protein</topology>
    </subcellularLocation>
</comment>
<dbReference type="Gene3D" id="2.20.25.90">
    <property type="entry name" value="ADC-like domains"/>
    <property type="match status" value="1"/>
</dbReference>
<dbReference type="STRING" id="1774969.AUC69_07230"/>
<feature type="compositionally biased region" description="Low complexity" evidence="14">
    <location>
        <begin position="598"/>
        <end position="614"/>
    </location>
</feature>
<dbReference type="Gene3D" id="3.40.228.10">
    <property type="entry name" value="Dimethylsulfoxide Reductase, domain 2"/>
    <property type="match status" value="1"/>
</dbReference>
<organism evidence="16 17">
    <name type="scientific">Methyloceanibacter superfactus</name>
    <dbReference type="NCBI Taxonomy" id="1774969"/>
    <lineage>
        <taxon>Bacteria</taxon>
        <taxon>Pseudomonadati</taxon>
        <taxon>Pseudomonadota</taxon>
        <taxon>Alphaproteobacteria</taxon>
        <taxon>Hyphomicrobiales</taxon>
        <taxon>Hyphomicrobiaceae</taxon>
        <taxon>Methyloceanibacter</taxon>
    </lineage>
</organism>
<feature type="compositionally biased region" description="Basic residues" evidence="14">
    <location>
        <begin position="617"/>
        <end position="629"/>
    </location>
</feature>
<dbReference type="GO" id="GO:0016491">
    <property type="term" value="F:oxidoreductase activity"/>
    <property type="evidence" value="ECO:0007669"/>
    <property type="project" value="UniProtKB-KW"/>
</dbReference>
<dbReference type="InterPro" id="IPR003369">
    <property type="entry name" value="TatA/B/E"/>
</dbReference>
<evidence type="ECO:0000256" key="3">
    <source>
        <dbReference type="ARBA" id="ARBA00022505"/>
    </source>
</evidence>
<dbReference type="GO" id="GO:0033281">
    <property type="term" value="C:TAT protein transport complex"/>
    <property type="evidence" value="ECO:0007669"/>
    <property type="project" value="UniProtKB-UniRule"/>
</dbReference>
<dbReference type="SUPFAM" id="SSF50692">
    <property type="entry name" value="ADC-like"/>
    <property type="match status" value="1"/>
</dbReference>
<dbReference type="Pfam" id="PF00384">
    <property type="entry name" value="Molybdopterin"/>
    <property type="match status" value="1"/>
</dbReference>
<dbReference type="PANTHER" id="PTHR43742:SF6">
    <property type="entry name" value="OXIDOREDUCTASE YYAE-RELATED"/>
    <property type="match status" value="1"/>
</dbReference>
<dbReference type="HAMAP" id="MF_00236">
    <property type="entry name" value="TatA_E"/>
    <property type="match status" value="1"/>
</dbReference>
<keyword evidence="17" id="KW-1185">Reference proteome</keyword>
<dbReference type="GO" id="GO:0008320">
    <property type="term" value="F:protein transmembrane transporter activity"/>
    <property type="evidence" value="ECO:0007669"/>
    <property type="project" value="UniProtKB-UniRule"/>
</dbReference>
<dbReference type="InterPro" id="IPR006312">
    <property type="entry name" value="TatA/E"/>
</dbReference>
<feature type="compositionally biased region" description="Basic residues" evidence="14">
    <location>
        <begin position="749"/>
        <end position="766"/>
    </location>
</feature>
<feature type="region of interest" description="Disordered" evidence="14">
    <location>
        <begin position="728"/>
        <end position="766"/>
    </location>
</feature>
<evidence type="ECO:0000256" key="1">
    <source>
        <dbReference type="ARBA" id="ARBA00004167"/>
    </source>
</evidence>
<feature type="domain" description="4Fe-4S Mo/W bis-MGD-type" evidence="15">
    <location>
        <begin position="4"/>
        <end position="61"/>
    </location>
</feature>
<reference evidence="16 17" key="1">
    <citation type="journal article" date="2016" name="Environ. Microbiol.">
        <title>New Methyloceanibacter diversity from North Sea sediments includes methanotroph containing solely the soluble methane monooxygenase.</title>
        <authorList>
            <person name="Vekeman B."/>
            <person name="Kerckhof F.M."/>
            <person name="Cremers G."/>
            <person name="de Vos P."/>
            <person name="Vandamme P."/>
            <person name="Boon N."/>
            <person name="Op den Camp H.J."/>
            <person name="Heylen K."/>
        </authorList>
    </citation>
    <scope>NUCLEOTIDE SEQUENCE [LARGE SCALE GENOMIC DNA]</scope>
    <source>
        <strain evidence="16 17">R-67175</strain>
    </source>
</reference>
<dbReference type="SUPFAM" id="SSF53706">
    <property type="entry name" value="Formate dehydrogenase/DMSO reductase, domains 1-3"/>
    <property type="match status" value="1"/>
</dbReference>
<dbReference type="AlphaFoldDB" id="A0A1E3W853"/>
<dbReference type="InterPro" id="IPR006656">
    <property type="entry name" value="Mopterin_OxRdtase"/>
</dbReference>
<evidence type="ECO:0000256" key="10">
    <source>
        <dbReference type="ARBA" id="ARBA00023010"/>
    </source>
</evidence>
<comment type="function">
    <text evidence="13">Part of the twin-arginine translocation (Tat) system that transports large folded proteins containing a characteristic twin-arginine motif in their signal peptide across membranes. TatA could form the protein-conducting channel of the Tat system.</text>
</comment>
<keyword evidence="4 13" id="KW-0812">Transmembrane</keyword>
<keyword evidence="5" id="KW-0479">Metal-binding</keyword>
<dbReference type="InterPro" id="IPR009010">
    <property type="entry name" value="Asp_de-COase-like_dom_sf"/>
</dbReference>
<feature type="transmembrane region" description="Helical" evidence="13">
    <location>
        <begin position="688"/>
        <end position="704"/>
    </location>
</feature>
<feature type="region of interest" description="Disordered" evidence="14">
    <location>
        <begin position="579"/>
        <end position="670"/>
    </location>
</feature>
<keyword evidence="13" id="KW-1003">Cell membrane</keyword>
<evidence type="ECO:0000256" key="4">
    <source>
        <dbReference type="ARBA" id="ARBA00022692"/>
    </source>
</evidence>
<evidence type="ECO:0000256" key="9">
    <source>
        <dbReference type="ARBA" id="ARBA00023004"/>
    </source>
</evidence>
<dbReference type="GO" id="GO:0043953">
    <property type="term" value="P:protein transport by the Tat complex"/>
    <property type="evidence" value="ECO:0007669"/>
    <property type="project" value="UniProtKB-UniRule"/>
</dbReference>
<comment type="caution">
    <text evidence="16">The sequence shown here is derived from an EMBL/GenBank/DDBJ whole genome shotgun (WGS) entry which is preliminary data.</text>
</comment>
<dbReference type="Pfam" id="PF04879">
    <property type="entry name" value="Molybdop_Fe4S4"/>
    <property type="match status" value="1"/>
</dbReference>
<evidence type="ECO:0000256" key="2">
    <source>
        <dbReference type="ARBA" id="ARBA00022448"/>
    </source>
</evidence>
<dbReference type="Proteomes" id="UP000094472">
    <property type="component" value="Unassembled WGS sequence"/>
</dbReference>
<keyword evidence="3" id="KW-0500">Molybdenum</keyword>
<keyword evidence="10 13" id="KW-0811">Translocation</keyword>
<gene>
    <name evidence="13" type="primary">tatA</name>
    <name evidence="16" type="ORF">AUC69_07230</name>
</gene>
<evidence type="ECO:0000259" key="15">
    <source>
        <dbReference type="PROSITE" id="PS51669"/>
    </source>
</evidence>
<dbReference type="EMBL" id="LPWF01000009">
    <property type="protein sequence ID" value="ODS01287.1"/>
    <property type="molecule type" value="Genomic_DNA"/>
</dbReference>
<keyword evidence="11" id="KW-0411">Iron-sulfur</keyword>
<dbReference type="Pfam" id="PF02416">
    <property type="entry name" value="TatA_B_E"/>
    <property type="match status" value="1"/>
</dbReference>
<sequence>MQEEVVVKTTCARDCYDACGIAVYRQNGVITKVLGDPDHAVSRGKLCGKCAIAYNGAWRDGALRLKSPLRRVGPKGSHSFVEISWDEALAEIAGQFRRVIDVGNAHKILHTHYTGTVGLIGIAFPLRLFNRMGATEVDPDTVCNKAGHMALDLAFGTSLVGFDPRTAKDARTIMVWGANPSHSAPHQDTVFVREAGQAGATIIVVDPIGHETAASADIHLKLRPGTDAALAFALLNVVREKGLVDRDFIAEHVLGAEELEAAIDAMPPSVAAELCGVPADLIEAAATAYATGPSLLWLGQGVQRQPKGGNVFRALAALVAFSGNVGKPGAGFLYMNGPGGRGIDMDAVTMPELAREGTRSISHMDLAATIEDPERTSAFVNWNNNPAASSPEQGRLRKALERDDLFHVAVDLFHTDTTAYADIVLPAASFLESNDLVLSYFDLTLSAQVKTAEPPGQALSNHEIFRRLARAMGYNDAGLFENETDLIDRLLAQTPYQGSFADLAEAGTVTLFAEPQIQFADLKFATPSGRIELAGDAAVALGLPRAPTPHADTPPEPGSLRIISPASAWQMNSSYGNDPVIRKRLGPPTVILHPDDAPPGTCPRGTPSSSSTTRVHSGLRSRFPKRRSRAPASSIRAGGQARRRAMPISTRSSPAGRAISPRAPRCTAPSFTWKERSPSRLEAFMGPSWWQILIVLVLFVLLFGRGKISELMGDVAKGIKSFKTSMADDGEVRAPRAPNVIAFEPPKQPSRKSSARAKAPRKQASR</sequence>
<proteinExistence type="inferred from homology"/>
<keyword evidence="2 13" id="KW-0813">Transport</keyword>
<keyword evidence="6 13" id="KW-0653">Protein transport</keyword>
<dbReference type="GO" id="GO:0046872">
    <property type="term" value="F:metal ion binding"/>
    <property type="evidence" value="ECO:0007669"/>
    <property type="project" value="UniProtKB-KW"/>
</dbReference>
<accession>A0A1E3W853</accession>
<evidence type="ECO:0000256" key="8">
    <source>
        <dbReference type="ARBA" id="ARBA00023002"/>
    </source>
</evidence>
<evidence type="ECO:0000313" key="17">
    <source>
        <dbReference type="Proteomes" id="UP000094472"/>
    </source>
</evidence>
<evidence type="ECO:0000256" key="6">
    <source>
        <dbReference type="ARBA" id="ARBA00022927"/>
    </source>
</evidence>
<evidence type="ECO:0000313" key="16">
    <source>
        <dbReference type="EMBL" id="ODS01287.1"/>
    </source>
</evidence>
<evidence type="ECO:0000256" key="14">
    <source>
        <dbReference type="SAM" id="MobiDB-lite"/>
    </source>
</evidence>
<dbReference type="Gene3D" id="3.40.50.740">
    <property type="match status" value="1"/>
</dbReference>
<comment type="subunit">
    <text evidence="13">The Tat system comprises two distinct complexes: a TatABC complex, containing multiple copies of TatA, TatB and TatC subunits, and a separate TatA complex, containing only TatA subunits. Substrates initially bind to the TatABC complex, which probably triggers association of the separate TatA complex to form the active translocon.</text>
</comment>
<evidence type="ECO:0000256" key="13">
    <source>
        <dbReference type="HAMAP-Rule" id="MF_00236"/>
    </source>
</evidence>
<evidence type="ECO:0000256" key="11">
    <source>
        <dbReference type="ARBA" id="ARBA00023014"/>
    </source>
</evidence>
<evidence type="ECO:0000256" key="12">
    <source>
        <dbReference type="ARBA" id="ARBA00023136"/>
    </source>
</evidence>
<evidence type="ECO:0000256" key="7">
    <source>
        <dbReference type="ARBA" id="ARBA00022989"/>
    </source>
</evidence>
<dbReference type="Gene3D" id="1.20.5.3310">
    <property type="match status" value="1"/>
</dbReference>
<name>A0A1E3W853_9HYPH</name>
<keyword evidence="8" id="KW-0560">Oxidoreductase</keyword>
<dbReference type="PROSITE" id="PS00490">
    <property type="entry name" value="MOLYBDOPTERIN_PROK_2"/>
    <property type="match status" value="1"/>
</dbReference>
<dbReference type="PANTHER" id="PTHR43742">
    <property type="entry name" value="TRIMETHYLAMINE-N-OXIDE REDUCTASE"/>
    <property type="match status" value="1"/>
</dbReference>
<keyword evidence="9" id="KW-0408">Iron</keyword>
<comment type="similarity">
    <text evidence="13">Belongs to the TatA/E family.</text>
</comment>
<protein>
    <recommendedName>
        <fullName evidence="13">Sec-independent protein translocase protein TatA</fullName>
    </recommendedName>
</protein>
<dbReference type="Gene3D" id="3.30.2070.10">
    <property type="entry name" value="Formate dehydrogenase/DMSO reductase"/>
    <property type="match status" value="1"/>
</dbReference>
<dbReference type="PROSITE" id="PS51669">
    <property type="entry name" value="4FE4S_MOW_BIS_MGD"/>
    <property type="match status" value="1"/>
</dbReference>
<keyword evidence="12 13" id="KW-0472">Membrane</keyword>
<dbReference type="SMART" id="SM00926">
    <property type="entry name" value="Molybdop_Fe4S4"/>
    <property type="match status" value="1"/>
</dbReference>
<dbReference type="GO" id="GO:0051536">
    <property type="term" value="F:iron-sulfur cluster binding"/>
    <property type="evidence" value="ECO:0007669"/>
    <property type="project" value="UniProtKB-KW"/>
</dbReference>
<dbReference type="InterPro" id="IPR050612">
    <property type="entry name" value="Prok_Mopterin_Oxidored"/>
</dbReference>
<dbReference type="InterPro" id="IPR006963">
    <property type="entry name" value="Mopterin_OxRdtase_4Fe-4S_dom"/>
</dbReference>